<organism evidence="2 3">
    <name type="scientific">Mycolicibacterium psychrotolerans</name>
    <dbReference type="NCBI Taxonomy" id="216929"/>
    <lineage>
        <taxon>Bacteria</taxon>
        <taxon>Bacillati</taxon>
        <taxon>Actinomycetota</taxon>
        <taxon>Actinomycetes</taxon>
        <taxon>Mycobacteriales</taxon>
        <taxon>Mycobacteriaceae</taxon>
        <taxon>Mycolicibacterium</taxon>
    </lineage>
</organism>
<keyword evidence="3" id="KW-1185">Reference proteome</keyword>
<dbReference type="KEGG" id="mpsc:MPSYJ_12810"/>
<accession>A0A7I7M742</accession>
<dbReference type="InterPro" id="IPR041657">
    <property type="entry name" value="HTH_17"/>
</dbReference>
<dbReference type="NCBIfam" id="TIGR01764">
    <property type="entry name" value="excise"/>
    <property type="match status" value="1"/>
</dbReference>
<dbReference type="AlphaFoldDB" id="A0A7I7M742"/>
<dbReference type="GO" id="GO:0003677">
    <property type="term" value="F:DNA binding"/>
    <property type="evidence" value="ECO:0007669"/>
    <property type="project" value="InterPro"/>
</dbReference>
<dbReference type="EMBL" id="AP022574">
    <property type="protein sequence ID" value="BBX67820.1"/>
    <property type="molecule type" value="Genomic_DNA"/>
</dbReference>
<dbReference type="InterPro" id="IPR010093">
    <property type="entry name" value="SinI_DNA-bd"/>
</dbReference>
<proteinExistence type="predicted"/>
<evidence type="ECO:0000313" key="3">
    <source>
        <dbReference type="Proteomes" id="UP000466514"/>
    </source>
</evidence>
<feature type="domain" description="Helix-turn-helix" evidence="1">
    <location>
        <begin position="97"/>
        <end position="139"/>
    </location>
</feature>
<gene>
    <name evidence="2" type="ORF">MPSYJ_12810</name>
</gene>
<evidence type="ECO:0000313" key="2">
    <source>
        <dbReference type="EMBL" id="BBX67820.1"/>
    </source>
</evidence>
<protein>
    <recommendedName>
        <fullName evidence="1">Helix-turn-helix domain-containing protein</fullName>
    </recommendedName>
</protein>
<name>A0A7I7M742_9MYCO</name>
<evidence type="ECO:0000259" key="1">
    <source>
        <dbReference type="Pfam" id="PF12728"/>
    </source>
</evidence>
<dbReference type="Proteomes" id="UP000466514">
    <property type="component" value="Chromosome"/>
</dbReference>
<reference evidence="2 3" key="1">
    <citation type="journal article" date="2019" name="Emerg. Microbes Infect.">
        <title>Comprehensive subspecies identification of 175 nontuberculous mycobacteria species based on 7547 genomic profiles.</title>
        <authorList>
            <person name="Matsumoto Y."/>
            <person name="Kinjo T."/>
            <person name="Motooka D."/>
            <person name="Nabeya D."/>
            <person name="Jung N."/>
            <person name="Uechi K."/>
            <person name="Horii T."/>
            <person name="Iida T."/>
            <person name="Fujita J."/>
            <person name="Nakamura S."/>
        </authorList>
    </citation>
    <scope>NUCLEOTIDE SEQUENCE [LARGE SCALE GENOMIC DNA]</scope>
    <source>
        <strain evidence="2 3">JCM 13323</strain>
    </source>
</reference>
<dbReference type="Pfam" id="PF12728">
    <property type="entry name" value="HTH_17"/>
    <property type="match status" value="1"/>
</dbReference>
<sequence>MIAAYRRDASGRPPEFSRLEVRITQRLTSDGSVIIPPRMARWLEKRANMTADRRIRLRDNDPEAYVVLTALHLAALRSDCGTKDEVSQGLRADSQVWLSTGEAAEALGVTDRCVRKRCETGRLNAVRLGGRWLVDRNTLALKDIA</sequence>